<keyword evidence="2" id="KW-1185">Reference proteome</keyword>
<accession>A0A6S7B0X6</accession>
<sequence length="145" mass="15822">MGINSFNVGRDGAQVTVFDSSVGQVTINGITSFESKPGMVKLKSVDINGRIKHRPVPDGHSGTFEIDRQDASFDAYFADAEASYYAQLPPTAVIITQTINELDGSVSQFQFLDVALYPEDSGTYKGQDKVTQRFTFDAGTRIKIS</sequence>
<dbReference type="AlphaFoldDB" id="A0A6S7B0X6"/>
<reference evidence="1 2" key="1">
    <citation type="submission" date="2020-04" db="EMBL/GenBank/DDBJ databases">
        <authorList>
            <person name="De Canck E."/>
        </authorList>
    </citation>
    <scope>NUCLEOTIDE SEQUENCE [LARGE SCALE GENOMIC DNA]</scope>
    <source>
        <strain evidence="1 2">LMG 28138</strain>
    </source>
</reference>
<evidence type="ECO:0000313" key="2">
    <source>
        <dbReference type="Proteomes" id="UP000494115"/>
    </source>
</evidence>
<evidence type="ECO:0000313" key="1">
    <source>
        <dbReference type="EMBL" id="CAB3784327.1"/>
    </source>
</evidence>
<dbReference type="RefSeq" id="WP_175104397.1">
    <property type="nucleotide sequence ID" value="NZ_CADIKM010000006.1"/>
</dbReference>
<dbReference type="EMBL" id="CADIKM010000006">
    <property type="protein sequence ID" value="CAB3784327.1"/>
    <property type="molecule type" value="Genomic_DNA"/>
</dbReference>
<gene>
    <name evidence="1" type="ORF">LMG28138_01787</name>
</gene>
<name>A0A6S7B0X6_9BURK</name>
<organism evidence="1 2">
    <name type="scientific">Pararobbsia alpina</name>
    <dbReference type="NCBI Taxonomy" id="621374"/>
    <lineage>
        <taxon>Bacteria</taxon>
        <taxon>Pseudomonadati</taxon>
        <taxon>Pseudomonadota</taxon>
        <taxon>Betaproteobacteria</taxon>
        <taxon>Burkholderiales</taxon>
        <taxon>Burkholderiaceae</taxon>
        <taxon>Pararobbsia</taxon>
    </lineage>
</organism>
<protein>
    <submittedName>
        <fullName evidence="1">Uncharacterized protein</fullName>
    </submittedName>
</protein>
<dbReference type="Proteomes" id="UP000494115">
    <property type="component" value="Unassembled WGS sequence"/>
</dbReference>
<proteinExistence type="predicted"/>